<protein>
    <submittedName>
        <fullName evidence="1">Uncharacterized protein</fullName>
    </submittedName>
</protein>
<dbReference type="Gene3D" id="1.20.1740.10">
    <property type="entry name" value="Amino acid/polyamine transporter I"/>
    <property type="match status" value="1"/>
</dbReference>
<name>A0A3Q9RLR5_9BACI</name>
<proteinExistence type="predicted"/>
<evidence type="ECO:0000313" key="1">
    <source>
        <dbReference type="EMBL" id="AZV42464.1"/>
    </source>
</evidence>
<dbReference type="RefSeq" id="WP_127759938.1">
    <property type="nucleotide sequence ID" value="NZ_CP026095.1"/>
</dbReference>
<dbReference type="OrthoDB" id="4424890at2"/>
<dbReference type="EMBL" id="CP026095">
    <property type="protein sequence ID" value="AZV42464.1"/>
    <property type="molecule type" value="Genomic_DNA"/>
</dbReference>
<dbReference type="PANTHER" id="PTHR37814:SF1">
    <property type="entry name" value="MEMBRANE PROTEIN"/>
    <property type="match status" value="1"/>
</dbReference>
<dbReference type="PANTHER" id="PTHR37814">
    <property type="entry name" value="CONSERVED MEMBRANE PROTEIN"/>
    <property type="match status" value="1"/>
</dbReference>
<dbReference type="KEGG" id="pasa:BAOM_1854"/>
<dbReference type="Proteomes" id="UP000283095">
    <property type="component" value="Chromosome"/>
</dbReference>
<evidence type="ECO:0000313" key="2">
    <source>
        <dbReference type="Proteomes" id="UP000283095"/>
    </source>
</evidence>
<dbReference type="InterPro" id="IPR038728">
    <property type="entry name" value="YkvI-like"/>
</dbReference>
<dbReference type="AlphaFoldDB" id="A0A3Q9RLR5"/>
<reference evidence="1 2" key="1">
    <citation type="submission" date="2018-01" db="EMBL/GenBank/DDBJ databases">
        <title>Bacillus asahii Genome sequencing and assembly.</title>
        <authorList>
            <person name="Jiang H."/>
            <person name="Feng Y."/>
            <person name="Zhao F."/>
            <person name="Lin X."/>
        </authorList>
    </citation>
    <scope>NUCLEOTIDE SEQUENCE [LARGE SCALE GENOMIC DNA]</scope>
    <source>
        <strain evidence="1 2">OM18</strain>
    </source>
</reference>
<sequence length="359" mass="38441">MKKSIQIAGAYIGVIVGAGFASGQEILQFFASFGWISVIGAVIAAFFFAFLGMSLTQLGSRLQTISHKQVVYHLCGRYVGVFVDLIITFFLFGVAVVMIAGTGSIFEQQFGLPSIVGNVVMAVLTIATVCLNIQKVLSLMGMITPFLLLIVVIIAIYSYLTMDLNAVEIQKIAETQNSAVSNWALGALLYVSYNIAAGAAMLAVMGGTITDEKTAGRGGILGGIGLGLLILLIILAMLTKVNVIDGVDMPMLSLASEMSPAIGWIMSIILLGMIYNTAVGMLYAFTARLINPEQPTKFKGFAISFGIVAFIASFVGFTTLVGTLYPVMGYLGFIIMIAIIVAWFRRKREVKEVAFKQAN</sequence>
<organism evidence="1 2">
    <name type="scientific">Peribacillus asahii</name>
    <dbReference type="NCBI Taxonomy" id="228899"/>
    <lineage>
        <taxon>Bacteria</taxon>
        <taxon>Bacillati</taxon>
        <taxon>Bacillota</taxon>
        <taxon>Bacilli</taxon>
        <taxon>Bacillales</taxon>
        <taxon>Bacillaceae</taxon>
        <taxon>Peribacillus</taxon>
    </lineage>
</organism>
<accession>A0A3Q9RLR5</accession>
<gene>
    <name evidence="1" type="ORF">BAOM_1854</name>
</gene>